<name>A0A9P4IS93_9PEZI</name>
<dbReference type="InterPro" id="IPR050327">
    <property type="entry name" value="Proton-linked_MCT"/>
</dbReference>
<dbReference type="PANTHER" id="PTHR11360:SF224">
    <property type="entry name" value="MAJOR FACILITATOR SUPERFAMILY (MFS) PROFILE DOMAIN-CONTAINING PROTEIN-RELATED"/>
    <property type="match status" value="1"/>
</dbReference>
<feature type="transmembrane region" description="Helical" evidence="8">
    <location>
        <begin position="256"/>
        <end position="279"/>
    </location>
</feature>
<dbReference type="Pfam" id="PF07690">
    <property type="entry name" value="MFS_1"/>
    <property type="match status" value="1"/>
</dbReference>
<accession>A0A9P4IS93</accession>
<keyword evidence="6 8" id="KW-0472">Membrane</keyword>
<dbReference type="GO" id="GO:0016020">
    <property type="term" value="C:membrane"/>
    <property type="evidence" value="ECO:0007669"/>
    <property type="project" value="UniProtKB-SubCell"/>
</dbReference>
<dbReference type="AlphaFoldDB" id="A0A9P4IS93"/>
<comment type="subcellular location">
    <subcellularLocation>
        <location evidence="1">Membrane</location>
        <topology evidence="1">Multi-pass membrane protein</topology>
    </subcellularLocation>
</comment>
<dbReference type="InterPro" id="IPR036259">
    <property type="entry name" value="MFS_trans_sf"/>
</dbReference>
<keyword evidence="4 8" id="KW-0812">Transmembrane</keyword>
<feature type="transmembrane region" description="Helical" evidence="8">
    <location>
        <begin position="121"/>
        <end position="141"/>
    </location>
</feature>
<keyword evidence="11" id="KW-1185">Reference proteome</keyword>
<evidence type="ECO:0000313" key="11">
    <source>
        <dbReference type="Proteomes" id="UP000799772"/>
    </source>
</evidence>
<evidence type="ECO:0000259" key="9">
    <source>
        <dbReference type="PROSITE" id="PS50850"/>
    </source>
</evidence>
<dbReference type="OrthoDB" id="5667at2759"/>
<evidence type="ECO:0000256" key="7">
    <source>
        <dbReference type="SAM" id="MobiDB-lite"/>
    </source>
</evidence>
<feature type="transmembrane region" description="Helical" evidence="8">
    <location>
        <begin position="147"/>
        <end position="167"/>
    </location>
</feature>
<feature type="transmembrane region" description="Helical" evidence="8">
    <location>
        <begin position="411"/>
        <end position="433"/>
    </location>
</feature>
<feature type="transmembrane region" description="Helical" evidence="8">
    <location>
        <begin position="322"/>
        <end position="341"/>
    </location>
</feature>
<comment type="caution">
    <text evidence="10">The sequence shown here is derived from an EMBL/GenBank/DDBJ whole genome shotgun (WGS) entry which is preliminary data.</text>
</comment>
<feature type="transmembrane region" description="Helical" evidence="8">
    <location>
        <begin position="179"/>
        <end position="199"/>
    </location>
</feature>
<dbReference type="Gene3D" id="1.20.1250.20">
    <property type="entry name" value="MFS general substrate transporter like domains"/>
    <property type="match status" value="2"/>
</dbReference>
<dbReference type="Proteomes" id="UP000799772">
    <property type="component" value="Unassembled WGS sequence"/>
</dbReference>
<feature type="region of interest" description="Disordered" evidence="7">
    <location>
        <begin position="1"/>
        <end position="46"/>
    </location>
</feature>
<feature type="transmembrane region" description="Helical" evidence="8">
    <location>
        <begin position="93"/>
        <end position="114"/>
    </location>
</feature>
<feature type="transmembrane region" description="Helical" evidence="8">
    <location>
        <begin position="211"/>
        <end position="235"/>
    </location>
</feature>
<evidence type="ECO:0000256" key="2">
    <source>
        <dbReference type="ARBA" id="ARBA00006727"/>
    </source>
</evidence>
<dbReference type="InterPro" id="IPR020846">
    <property type="entry name" value="MFS_dom"/>
</dbReference>
<evidence type="ECO:0000256" key="4">
    <source>
        <dbReference type="ARBA" id="ARBA00022692"/>
    </source>
</evidence>
<proteinExistence type="inferred from homology"/>
<dbReference type="PROSITE" id="PS50850">
    <property type="entry name" value="MFS"/>
    <property type="match status" value="1"/>
</dbReference>
<evidence type="ECO:0000256" key="6">
    <source>
        <dbReference type="ARBA" id="ARBA00023136"/>
    </source>
</evidence>
<evidence type="ECO:0000256" key="1">
    <source>
        <dbReference type="ARBA" id="ARBA00004141"/>
    </source>
</evidence>
<protein>
    <submittedName>
        <fullName evidence="10">MFS general substrate transporter</fullName>
    </submittedName>
</protein>
<dbReference type="PANTHER" id="PTHR11360">
    <property type="entry name" value="MONOCARBOXYLATE TRANSPORTER"/>
    <property type="match status" value="1"/>
</dbReference>
<organism evidence="10 11">
    <name type="scientific">Rhizodiscina lignyota</name>
    <dbReference type="NCBI Taxonomy" id="1504668"/>
    <lineage>
        <taxon>Eukaryota</taxon>
        <taxon>Fungi</taxon>
        <taxon>Dikarya</taxon>
        <taxon>Ascomycota</taxon>
        <taxon>Pezizomycotina</taxon>
        <taxon>Dothideomycetes</taxon>
        <taxon>Pleosporomycetidae</taxon>
        <taxon>Aulographales</taxon>
        <taxon>Rhizodiscinaceae</taxon>
        <taxon>Rhizodiscina</taxon>
    </lineage>
</organism>
<keyword evidence="3" id="KW-0813">Transport</keyword>
<evidence type="ECO:0000256" key="3">
    <source>
        <dbReference type="ARBA" id="ARBA00022448"/>
    </source>
</evidence>
<reference evidence="10" key="1">
    <citation type="journal article" date="2020" name="Stud. Mycol.">
        <title>101 Dothideomycetes genomes: a test case for predicting lifestyles and emergence of pathogens.</title>
        <authorList>
            <person name="Haridas S."/>
            <person name="Albert R."/>
            <person name="Binder M."/>
            <person name="Bloem J."/>
            <person name="Labutti K."/>
            <person name="Salamov A."/>
            <person name="Andreopoulos B."/>
            <person name="Baker S."/>
            <person name="Barry K."/>
            <person name="Bills G."/>
            <person name="Bluhm B."/>
            <person name="Cannon C."/>
            <person name="Castanera R."/>
            <person name="Culley D."/>
            <person name="Daum C."/>
            <person name="Ezra D."/>
            <person name="Gonzalez J."/>
            <person name="Henrissat B."/>
            <person name="Kuo A."/>
            <person name="Liang C."/>
            <person name="Lipzen A."/>
            <person name="Lutzoni F."/>
            <person name="Magnuson J."/>
            <person name="Mondo S."/>
            <person name="Nolan M."/>
            <person name="Ohm R."/>
            <person name="Pangilinan J."/>
            <person name="Park H.-J."/>
            <person name="Ramirez L."/>
            <person name="Alfaro M."/>
            <person name="Sun H."/>
            <person name="Tritt A."/>
            <person name="Yoshinaga Y."/>
            <person name="Zwiers L.-H."/>
            <person name="Turgeon B."/>
            <person name="Goodwin S."/>
            <person name="Spatafora J."/>
            <person name="Crous P."/>
            <person name="Grigoriev I."/>
        </authorList>
    </citation>
    <scope>NUCLEOTIDE SEQUENCE</scope>
    <source>
        <strain evidence="10">CBS 133067</strain>
    </source>
</reference>
<feature type="compositionally biased region" description="Basic and acidic residues" evidence="7">
    <location>
        <begin position="1"/>
        <end position="13"/>
    </location>
</feature>
<comment type="similarity">
    <text evidence="2">Belongs to the major facilitator superfamily. Monocarboxylate porter (TC 2.A.1.13) family.</text>
</comment>
<feature type="transmembrane region" description="Helical" evidence="8">
    <location>
        <begin position="53"/>
        <end position="73"/>
    </location>
</feature>
<feature type="transmembrane region" description="Helical" evidence="8">
    <location>
        <begin position="347"/>
        <end position="369"/>
    </location>
</feature>
<sequence>MSDTKDANDEKADSPIISDNNDGETLEKQASAVPAEVPSQGPPAPADAGGQGWVVIFGGFCCLFASTGWIYSIGVLQDYYQENQFRHLSPSSIAWAQSFETGLVWFLGPFVGALFSRYGAFPLLVVGTLFHIFGLMMLSLAKEFYQVFLSQGLCSPIGAGLIYNTALFAAPPWFPQRKALAMGIVLQGASLGSIITPILVQHVLVLHGFPWAVRTLAFVYLFFAVVGCFTVKGRFPPNPQHISLNDLTSPFRERTYTITLIAAIPIWMVLFVPYNFMVVQARTAVGMSANLASYILPICNAWSIPGRLIISMLGDKYGRFNMITLNVLAVAIVTLACWIPAHSNAVVLTYASLYGFFIGGYPALAAALVPQITPTPQAVPVRLGLMFLGVSVFMIIGNPIAGAILSHHHGTFWGLQIFAGLFMFLSAVLYGVVRITLVGWKVTAKV</sequence>
<feature type="transmembrane region" description="Helical" evidence="8">
    <location>
        <begin position="381"/>
        <end position="405"/>
    </location>
</feature>
<gene>
    <name evidence="10" type="ORF">NA57DRAFT_51706</name>
</gene>
<keyword evidence="5 8" id="KW-1133">Transmembrane helix</keyword>
<dbReference type="InterPro" id="IPR011701">
    <property type="entry name" value="MFS"/>
</dbReference>
<evidence type="ECO:0000256" key="8">
    <source>
        <dbReference type="SAM" id="Phobius"/>
    </source>
</evidence>
<feature type="transmembrane region" description="Helical" evidence="8">
    <location>
        <begin position="291"/>
        <end position="310"/>
    </location>
</feature>
<dbReference type="GO" id="GO:0022857">
    <property type="term" value="F:transmembrane transporter activity"/>
    <property type="evidence" value="ECO:0007669"/>
    <property type="project" value="InterPro"/>
</dbReference>
<dbReference type="SUPFAM" id="SSF103473">
    <property type="entry name" value="MFS general substrate transporter"/>
    <property type="match status" value="1"/>
</dbReference>
<dbReference type="EMBL" id="ML978121">
    <property type="protein sequence ID" value="KAF2104914.1"/>
    <property type="molecule type" value="Genomic_DNA"/>
</dbReference>
<evidence type="ECO:0000256" key="5">
    <source>
        <dbReference type="ARBA" id="ARBA00022989"/>
    </source>
</evidence>
<evidence type="ECO:0000313" key="10">
    <source>
        <dbReference type="EMBL" id="KAF2104914.1"/>
    </source>
</evidence>
<feature type="domain" description="Major facilitator superfamily (MFS) profile" evidence="9">
    <location>
        <begin position="255"/>
        <end position="446"/>
    </location>
</feature>